<dbReference type="OrthoDB" id="838812at2"/>
<proteinExistence type="predicted"/>
<dbReference type="EMBL" id="PVTR01000011">
    <property type="protein sequence ID" value="PRY85682.1"/>
    <property type="molecule type" value="Genomic_DNA"/>
</dbReference>
<accession>A0A2T0WG86</accession>
<name>A0A2T0WG86_9BACT</name>
<evidence type="ECO:0000313" key="1">
    <source>
        <dbReference type="EMBL" id="PRY85682.1"/>
    </source>
</evidence>
<organism evidence="1 2">
    <name type="scientific">Mongoliibacter ruber</name>
    <dbReference type="NCBI Taxonomy" id="1750599"/>
    <lineage>
        <taxon>Bacteria</taxon>
        <taxon>Pseudomonadati</taxon>
        <taxon>Bacteroidota</taxon>
        <taxon>Cytophagia</taxon>
        <taxon>Cytophagales</taxon>
        <taxon>Cyclobacteriaceae</taxon>
        <taxon>Mongoliibacter</taxon>
    </lineage>
</organism>
<protein>
    <submittedName>
        <fullName evidence="1">Uncharacterized protein</fullName>
    </submittedName>
</protein>
<reference evidence="1 2" key="1">
    <citation type="submission" date="2018-03" db="EMBL/GenBank/DDBJ databases">
        <title>Genomic Encyclopedia of Archaeal and Bacterial Type Strains, Phase II (KMG-II): from individual species to whole genera.</title>
        <authorList>
            <person name="Goeker M."/>
        </authorList>
    </citation>
    <scope>NUCLEOTIDE SEQUENCE [LARGE SCALE GENOMIC DNA]</scope>
    <source>
        <strain evidence="1 2">DSM 27929</strain>
    </source>
</reference>
<sequence>MKKTLLIAMLFSLCLASCSEEKDTEPLIEDEYDLFVKAIIDGEEYEYGYNFQENYRTSGNRPILDERIPGVGRNVILVYHSTMQIDIQKECNQAPGKNACIFISVAGLNTIGKNTDPIFGGVLFGEPNRVFRRGQLPGPEPLPFEVTLRNHDPIKFTIEGSFKGKAVLFPFSSGDTEERTIDIEGSFRSAASMD</sequence>
<dbReference type="RefSeq" id="WP_106134863.1">
    <property type="nucleotide sequence ID" value="NZ_PVTR01000011.1"/>
</dbReference>
<keyword evidence="2" id="KW-1185">Reference proteome</keyword>
<comment type="caution">
    <text evidence="1">The sequence shown here is derived from an EMBL/GenBank/DDBJ whole genome shotgun (WGS) entry which is preliminary data.</text>
</comment>
<dbReference type="Proteomes" id="UP000238157">
    <property type="component" value="Unassembled WGS sequence"/>
</dbReference>
<evidence type="ECO:0000313" key="2">
    <source>
        <dbReference type="Proteomes" id="UP000238157"/>
    </source>
</evidence>
<dbReference type="AlphaFoldDB" id="A0A2T0WG86"/>
<gene>
    <name evidence="1" type="ORF">CLW00_11124</name>
</gene>